<gene>
    <name evidence="16" type="ORF">FL583_04925</name>
</gene>
<dbReference type="Gene3D" id="3.50.50.60">
    <property type="entry name" value="FAD/NAD(P)-binding domain"/>
    <property type="match status" value="1"/>
</dbReference>
<evidence type="ECO:0000256" key="15">
    <source>
        <dbReference type="ARBA" id="ARBA00048407"/>
    </source>
</evidence>
<dbReference type="PANTHER" id="PTHR42802">
    <property type="entry name" value="MONOOXYGENASE"/>
    <property type="match status" value="1"/>
</dbReference>
<evidence type="ECO:0000256" key="13">
    <source>
        <dbReference type="ARBA" id="ARBA00032493"/>
    </source>
</evidence>
<accession>A0A545AX16</accession>
<dbReference type="OrthoDB" id="7527071at2"/>
<keyword evidence="17" id="KW-1185">Reference proteome</keyword>
<comment type="similarity">
    <text evidence="3">Belongs to the lysine N(6)-hydroxylase/L-ornithine N(5)-oxygenase family.</text>
</comment>
<evidence type="ECO:0000256" key="3">
    <source>
        <dbReference type="ARBA" id="ARBA00007588"/>
    </source>
</evidence>
<protein>
    <recommendedName>
        <fullName evidence="5">L-lysine N6-monooxygenase MbtG</fullName>
        <ecNumber evidence="4">1.14.13.59</ecNumber>
    </recommendedName>
    <alternativeName>
        <fullName evidence="14">Lysine 6-N-hydroxylase</fullName>
    </alternativeName>
    <alternativeName>
        <fullName evidence="13">Lysine N6-hydroxylase</fullName>
    </alternativeName>
    <alternativeName>
        <fullName evidence="11">Lysine-N-oxygenase</fullName>
    </alternativeName>
    <alternativeName>
        <fullName evidence="12">Mycobactin synthase protein G</fullName>
    </alternativeName>
</protein>
<comment type="cofactor">
    <cofactor evidence="1">
        <name>FAD</name>
        <dbReference type="ChEBI" id="CHEBI:57692"/>
    </cofactor>
</comment>
<evidence type="ECO:0000256" key="1">
    <source>
        <dbReference type="ARBA" id="ARBA00001974"/>
    </source>
</evidence>
<evidence type="ECO:0000256" key="11">
    <source>
        <dbReference type="ARBA" id="ARBA00029939"/>
    </source>
</evidence>
<evidence type="ECO:0000313" key="17">
    <source>
        <dbReference type="Proteomes" id="UP000317982"/>
    </source>
</evidence>
<dbReference type="Proteomes" id="UP000317982">
    <property type="component" value="Unassembled WGS sequence"/>
</dbReference>
<evidence type="ECO:0000256" key="7">
    <source>
        <dbReference type="ARBA" id="ARBA00022827"/>
    </source>
</evidence>
<dbReference type="EC" id="1.14.13.59" evidence="4"/>
<evidence type="ECO:0000256" key="2">
    <source>
        <dbReference type="ARBA" id="ARBA00004924"/>
    </source>
</evidence>
<keyword evidence="8" id="KW-0521">NADP</keyword>
<keyword evidence="7" id="KW-0274">FAD</keyword>
<comment type="pathway">
    <text evidence="2">Siderophore biosynthesis.</text>
</comment>
<dbReference type="SUPFAM" id="SSF51905">
    <property type="entry name" value="FAD/NAD(P)-binding domain"/>
    <property type="match status" value="2"/>
</dbReference>
<dbReference type="EMBL" id="VIRS01000003">
    <property type="protein sequence ID" value="TQS45864.1"/>
    <property type="molecule type" value="Genomic_DNA"/>
</dbReference>
<comment type="caution">
    <text evidence="16">The sequence shown here is derived from an EMBL/GenBank/DDBJ whole genome shotgun (WGS) entry which is preliminary data.</text>
</comment>
<proteinExistence type="inferred from homology"/>
<reference evidence="16 17" key="1">
    <citation type="submission" date="2019-07" db="EMBL/GenBank/DDBJ databases">
        <title>Cryptosporangium phraense sp. nov., isolated from plant litter.</title>
        <authorList>
            <person name="Suriyachadkun C."/>
        </authorList>
    </citation>
    <scope>NUCLEOTIDE SEQUENCE [LARGE SCALE GENOMIC DNA]</scope>
    <source>
        <strain evidence="16 17">A-T 5661</strain>
    </source>
</reference>
<evidence type="ECO:0000256" key="8">
    <source>
        <dbReference type="ARBA" id="ARBA00022857"/>
    </source>
</evidence>
<organism evidence="16 17">
    <name type="scientific">Cryptosporangium phraense</name>
    <dbReference type="NCBI Taxonomy" id="2593070"/>
    <lineage>
        <taxon>Bacteria</taxon>
        <taxon>Bacillati</taxon>
        <taxon>Actinomycetota</taxon>
        <taxon>Actinomycetes</taxon>
        <taxon>Cryptosporangiales</taxon>
        <taxon>Cryptosporangiaceae</taxon>
        <taxon>Cryptosporangium</taxon>
    </lineage>
</organism>
<keyword evidence="6" id="KW-0285">Flavoprotein</keyword>
<dbReference type="InterPro" id="IPR036188">
    <property type="entry name" value="FAD/NAD-bd_sf"/>
</dbReference>
<dbReference type="InParanoid" id="A0A545AX16"/>
<comment type="catalytic activity">
    <reaction evidence="15">
        <text>L-lysine + NADPH + O2 = N(6)-hydroxy-L-lysine + NADP(+) + H2O</text>
        <dbReference type="Rhea" id="RHEA:23228"/>
        <dbReference type="ChEBI" id="CHEBI:15377"/>
        <dbReference type="ChEBI" id="CHEBI:15379"/>
        <dbReference type="ChEBI" id="CHEBI:32551"/>
        <dbReference type="ChEBI" id="CHEBI:57783"/>
        <dbReference type="ChEBI" id="CHEBI:57820"/>
        <dbReference type="ChEBI" id="CHEBI:58349"/>
        <dbReference type="EC" id="1.14.13.59"/>
    </reaction>
</comment>
<evidence type="ECO:0000256" key="10">
    <source>
        <dbReference type="ARBA" id="ARBA00023033"/>
    </source>
</evidence>
<name>A0A545AX16_9ACTN</name>
<dbReference type="PRINTS" id="PR00368">
    <property type="entry name" value="FADPNR"/>
</dbReference>
<dbReference type="PRINTS" id="PR00411">
    <property type="entry name" value="PNDRDTASEI"/>
</dbReference>
<evidence type="ECO:0000256" key="5">
    <source>
        <dbReference type="ARBA" id="ARBA00016406"/>
    </source>
</evidence>
<evidence type="ECO:0000256" key="9">
    <source>
        <dbReference type="ARBA" id="ARBA00023002"/>
    </source>
</evidence>
<dbReference type="InterPro" id="IPR025700">
    <property type="entry name" value="Lys/Orn_oxygenase"/>
</dbReference>
<sequence>MSQPGLDLVGIGFGPSNLAMAIAVAEHNDGVPEGTVAARFLERQPEFGWHRGMLLEDATMQVSFLKDLVTLRNPTSDYSFLRYLHDRNRLVDFINHKTLFPLRVEFHDYFTWAAAKVNEQVSYDTEVISVLPVTDGTGDVRELDVVSRRDGAIVTNRTRNLVIGTGLRPRMPAGVQASERVWHSSDLLRNVGSLHGTAPERLIVVGAGQSAAEAVAFLHEQFPAAEVCAVVSRYGYSPADDSSFANRIFDPNAVDEYFDAPAEVKEAMMAYHANTNYSVVDIDLIQELYRRTYREKVLGRERLRLLNLTRTTSVVENPDGLTVTLQSLVSGERTALEADAVVFATGYDEADPYAVLGELGDLCHRDEQGRPRVGRDYRALTDPRLQCGIYLQGGTEHTHGISSALLSNTAIRVGEVLGSVLERRAASILMAA</sequence>
<evidence type="ECO:0000256" key="4">
    <source>
        <dbReference type="ARBA" id="ARBA00013076"/>
    </source>
</evidence>
<evidence type="ECO:0000256" key="14">
    <source>
        <dbReference type="ARBA" id="ARBA00032738"/>
    </source>
</evidence>
<dbReference type="AlphaFoldDB" id="A0A545AX16"/>
<evidence type="ECO:0000313" key="16">
    <source>
        <dbReference type="EMBL" id="TQS45864.1"/>
    </source>
</evidence>
<evidence type="ECO:0000256" key="12">
    <source>
        <dbReference type="ARBA" id="ARBA00031158"/>
    </source>
</evidence>
<keyword evidence="10" id="KW-0503">Monooxygenase</keyword>
<dbReference type="PANTHER" id="PTHR42802:SF1">
    <property type="entry name" value="L-ORNITHINE N(5)-MONOOXYGENASE"/>
    <property type="match status" value="1"/>
</dbReference>
<evidence type="ECO:0000256" key="6">
    <source>
        <dbReference type="ARBA" id="ARBA00022630"/>
    </source>
</evidence>
<dbReference type="Pfam" id="PF13434">
    <property type="entry name" value="Lys_Orn_oxgnase"/>
    <property type="match status" value="1"/>
</dbReference>
<keyword evidence="9" id="KW-0560">Oxidoreductase</keyword>
<dbReference type="GO" id="GO:0047091">
    <property type="term" value="F:L-lysine 6-monooxygenase (NADPH) activity"/>
    <property type="evidence" value="ECO:0007669"/>
    <property type="project" value="UniProtKB-EC"/>
</dbReference>
<dbReference type="RefSeq" id="WP_142703271.1">
    <property type="nucleotide sequence ID" value="NZ_VIRS01000003.1"/>
</dbReference>